<feature type="compositionally biased region" description="Polar residues" evidence="7">
    <location>
        <begin position="280"/>
        <end position="290"/>
    </location>
</feature>
<organism evidence="8 9">
    <name type="scientific">Athelia psychrophila</name>
    <dbReference type="NCBI Taxonomy" id="1759441"/>
    <lineage>
        <taxon>Eukaryota</taxon>
        <taxon>Fungi</taxon>
        <taxon>Dikarya</taxon>
        <taxon>Basidiomycota</taxon>
        <taxon>Agaricomycotina</taxon>
        <taxon>Agaricomycetes</taxon>
        <taxon>Agaricomycetidae</taxon>
        <taxon>Atheliales</taxon>
        <taxon>Atheliaceae</taxon>
        <taxon>Athelia</taxon>
    </lineage>
</organism>
<dbReference type="GO" id="GO:0006357">
    <property type="term" value="P:regulation of transcription by RNA polymerase II"/>
    <property type="evidence" value="ECO:0007669"/>
    <property type="project" value="TreeGrafter"/>
</dbReference>
<proteinExistence type="inferred from homology"/>
<evidence type="ECO:0008006" key="10">
    <source>
        <dbReference type="Google" id="ProtNLM"/>
    </source>
</evidence>
<dbReference type="PANTHER" id="PTHR13581">
    <property type="entry name" value="MRG-BINDING PROTEIN"/>
    <property type="match status" value="1"/>
</dbReference>
<evidence type="ECO:0000256" key="5">
    <source>
        <dbReference type="ARBA" id="ARBA00023163"/>
    </source>
</evidence>
<evidence type="ECO:0000256" key="6">
    <source>
        <dbReference type="ARBA" id="ARBA00023242"/>
    </source>
</evidence>
<dbReference type="GO" id="GO:0005634">
    <property type="term" value="C:nucleus"/>
    <property type="evidence" value="ECO:0007669"/>
    <property type="project" value="UniProtKB-SubCell"/>
</dbReference>
<keyword evidence="3" id="KW-0156">Chromatin regulator</keyword>
<name>A0A166UEA0_9AGAM</name>
<evidence type="ECO:0000256" key="1">
    <source>
        <dbReference type="ARBA" id="ARBA00004123"/>
    </source>
</evidence>
<comment type="similarity">
    <text evidence="2">Belongs to the EAF7 family.</text>
</comment>
<dbReference type="PANTHER" id="PTHR13581:SF5">
    <property type="entry name" value="MRG_MORF4L-BINDING PROTEIN"/>
    <property type="match status" value="1"/>
</dbReference>
<feature type="region of interest" description="Disordered" evidence="7">
    <location>
        <begin position="97"/>
        <end position="126"/>
    </location>
</feature>
<accession>A0A166UEA0</accession>
<dbReference type="STRING" id="436010.A0A166UEA0"/>
<evidence type="ECO:0000313" key="9">
    <source>
        <dbReference type="Proteomes" id="UP000076532"/>
    </source>
</evidence>
<evidence type="ECO:0000256" key="2">
    <source>
        <dbReference type="ARBA" id="ARBA00007117"/>
    </source>
</evidence>
<feature type="compositionally biased region" description="Polar residues" evidence="7">
    <location>
        <begin position="103"/>
        <end position="122"/>
    </location>
</feature>
<dbReference type="AlphaFoldDB" id="A0A166UEA0"/>
<keyword evidence="9" id="KW-1185">Reference proteome</keyword>
<keyword evidence="6" id="KW-0539">Nucleus</keyword>
<dbReference type="Pfam" id="PF07904">
    <property type="entry name" value="Eaf7"/>
    <property type="match status" value="1"/>
</dbReference>
<keyword evidence="5" id="KW-0804">Transcription</keyword>
<feature type="compositionally biased region" description="Pro residues" evidence="7">
    <location>
        <begin position="154"/>
        <end position="170"/>
    </location>
</feature>
<evidence type="ECO:0000313" key="8">
    <source>
        <dbReference type="EMBL" id="KZP31612.1"/>
    </source>
</evidence>
<dbReference type="GO" id="GO:0035267">
    <property type="term" value="C:NuA4 histone acetyltransferase complex"/>
    <property type="evidence" value="ECO:0007669"/>
    <property type="project" value="TreeGrafter"/>
</dbReference>
<evidence type="ECO:0000256" key="3">
    <source>
        <dbReference type="ARBA" id="ARBA00022853"/>
    </source>
</evidence>
<dbReference type="OrthoDB" id="5595141at2759"/>
<evidence type="ECO:0000256" key="7">
    <source>
        <dbReference type="SAM" id="MobiDB-lite"/>
    </source>
</evidence>
<gene>
    <name evidence="8" type="ORF">FIBSPDRAFT_849584</name>
</gene>
<keyword evidence="4" id="KW-0805">Transcription regulation</keyword>
<feature type="compositionally biased region" description="Acidic residues" evidence="7">
    <location>
        <begin position="225"/>
        <end position="241"/>
    </location>
</feature>
<comment type="subcellular location">
    <subcellularLocation>
        <location evidence="1">Nucleus</location>
    </subcellularLocation>
</comment>
<evidence type="ECO:0000256" key="4">
    <source>
        <dbReference type="ARBA" id="ARBA00023015"/>
    </source>
</evidence>
<sequence>MLLTAKAVTLLPIDLPWPMSSKSSSEDDTPFIDTVEGEIAFFRSMMRARPVGIHAQFHVLTIRNVILRDTGHTVSADDIWAKLRSMYDMDVLEGLEPEGYESPRSQTSTPQTARSPSPSDNLLNHPHFRSEYALPADDHAYEVLIAPRRVRATPSPPSSPPAYVPAPPSPVVRKRGRPRGDGKARAKRGVSKAEMAGLVGGDSDSSALTQESADEGGADAKDEEASGTEGGSEMELDEDDGREGSGGPSVSKAAKRTANAVRGEGGKFQKIPPGPKTRTAKASTPVPSTRSVKRRKK</sequence>
<dbReference type="GO" id="GO:0006325">
    <property type="term" value="P:chromatin organization"/>
    <property type="evidence" value="ECO:0007669"/>
    <property type="project" value="UniProtKB-KW"/>
</dbReference>
<protein>
    <recommendedName>
        <fullName evidence="10">CT20-domain-containing protein</fullName>
    </recommendedName>
</protein>
<dbReference type="Proteomes" id="UP000076532">
    <property type="component" value="Unassembled WGS sequence"/>
</dbReference>
<dbReference type="InterPro" id="IPR012423">
    <property type="entry name" value="Eaf7/MRGBP"/>
</dbReference>
<dbReference type="EMBL" id="KV417489">
    <property type="protein sequence ID" value="KZP31612.1"/>
    <property type="molecule type" value="Genomic_DNA"/>
</dbReference>
<feature type="region of interest" description="Disordered" evidence="7">
    <location>
        <begin position="151"/>
        <end position="297"/>
    </location>
</feature>
<reference evidence="8 9" key="1">
    <citation type="journal article" date="2016" name="Mol. Biol. Evol.">
        <title>Comparative Genomics of Early-Diverging Mushroom-Forming Fungi Provides Insights into the Origins of Lignocellulose Decay Capabilities.</title>
        <authorList>
            <person name="Nagy L.G."/>
            <person name="Riley R."/>
            <person name="Tritt A."/>
            <person name="Adam C."/>
            <person name="Daum C."/>
            <person name="Floudas D."/>
            <person name="Sun H."/>
            <person name="Yadav J.S."/>
            <person name="Pangilinan J."/>
            <person name="Larsson K.H."/>
            <person name="Matsuura K."/>
            <person name="Barry K."/>
            <person name="Labutti K."/>
            <person name="Kuo R."/>
            <person name="Ohm R.A."/>
            <person name="Bhattacharya S.S."/>
            <person name="Shirouzu T."/>
            <person name="Yoshinaga Y."/>
            <person name="Martin F.M."/>
            <person name="Grigoriev I.V."/>
            <person name="Hibbett D.S."/>
        </authorList>
    </citation>
    <scope>NUCLEOTIDE SEQUENCE [LARGE SCALE GENOMIC DNA]</scope>
    <source>
        <strain evidence="8 9">CBS 109695</strain>
    </source>
</reference>